<name>A0A420WUK2_9GAMM</name>
<comment type="caution">
    <text evidence="1">The sequence shown here is derived from an EMBL/GenBank/DDBJ whole genome shotgun (WGS) entry which is preliminary data.</text>
</comment>
<dbReference type="Pfam" id="PF05772">
    <property type="entry name" value="NinB"/>
    <property type="match status" value="1"/>
</dbReference>
<dbReference type="AlphaFoldDB" id="A0A420WUK2"/>
<dbReference type="EMBL" id="RBIN01000007">
    <property type="protein sequence ID" value="RKQ97127.1"/>
    <property type="molecule type" value="Genomic_DNA"/>
</dbReference>
<dbReference type="Proteomes" id="UP000281975">
    <property type="component" value="Unassembled WGS sequence"/>
</dbReference>
<dbReference type="Gene3D" id="1.10.3790.10">
    <property type="entry name" value="NinB"/>
    <property type="match status" value="1"/>
</dbReference>
<sequence>MSKTISRVIESPSQTASALQWADQMISRGLEGGPVKVTLGRHEDQRTNQMNRLMWALLTDLSEQVVWHGIKLSPEEWKDLTTASLKHQKAVPGMDGGFVMVGGRTSKMTKREHSDLIECLYAFGGEQGVQWSDPALKQ</sequence>
<proteinExistence type="predicted"/>
<dbReference type="RefSeq" id="WP_121173461.1">
    <property type="nucleotide sequence ID" value="NZ_RBIN01000007.1"/>
</dbReference>
<dbReference type="SUPFAM" id="SSF103370">
    <property type="entry name" value="NinB"/>
    <property type="match status" value="1"/>
</dbReference>
<dbReference type="InterPro" id="IPR036619">
    <property type="entry name" value="NinB_sf"/>
</dbReference>
<keyword evidence="2" id="KW-1185">Reference proteome</keyword>
<dbReference type="OrthoDB" id="6064804at2"/>
<evidence type="ECO:0000313" key="2">
    <source>
        <dbReference type="Proteomes" id="UP000281975"/>
    </source>
</evidence>
<protein>
    <submittedName>
        <fullName evidence="1">NinB protein</fullName>
    </submittedName>
</protein>
<reference evidence="1 2" key="1">
    <citation type="submission" date="2018-10" db="EMBL/GenBank/DDBJ databases">
        <title>Genomic Encyclopedia of Type Strains, Phase IV (KMG-IV): sequencing the most valuable type-strain genomes for metagenomic binning, comparative biology and taxonomic classification.</title>
        <authorList>
            <person name="Goeker M."/>
        </authorList>
    </citation>
    <scope>NUCLEOTIDE SEQUENCE [LARGE SCALE GENOMIC DNA]</scope>
    <source>
        <strain evidence="1 2">DSM 23229</strain>
    </source>
</reference>
<gene>
    <name evidence="1" type="ORF">C7446_2546</name>
</gene>
<organism evidence="1 2">
    <name type="scientific">Kushneria sinocarnis</name>
    <dbReference type="NCBI Taxonomy" id="595502"/>
    <lineage>
        <taxon>Bacteria</taxon>
        <taxon>Pseudomonadati</taxon>
        <taxon>Pseudomonadota</taxon>
        <taxon>Gammaproteobacteria</taxon>
        <taxon>Oceanospirillales</taxon>
        <taxon>Halomonadaceae</taxon>
        <taxon>Kushneria</taxon>
    </lineage>
</organism>
<evidence type="ECO:0000313" key="1">
    <source>
        <dbReference type="EMBL" id="RKQ97127.1"/>
    </source>
</evidence>
<accession>A0A420WUK2</accession>
<dbReference type="InterPro" id="IPR008711">
    <property type="entry name" value="Recombinase_NinB"/>
</dbReference>